<name>A0A9D2KK44_9FIRM</name>
<dbReference type="InterPro" id="IPR025377">
    <property type="entry name" value="DUF4367"/>
</dbReference>
<evidence type="ECO:0000313" key="4">
    <source>
        <dbReference type="Proteomes" id="UP000824223"/>
    </source>
</evidence>
<dbReference type="EMBL" id="DXAK01000012">
    <property type="protein sequence ID" value="HJA06048.1"/>
    <property type="molecule type" value="Genomic_DNA"/>
</dbReference>
<sequence>MRNIEIADEWLYKYMPVVDEALIRGIEQAVDNEHRFSDRFERRMRRLIRKERYLSFRKHAAPIAKRAAVFLIVLLAVAGVLTVSVEALRIKFFDTIKEMFSDYYTLTYSVDGEDTQFHPSRPQYVPDGYEMTYDEGNGNLHTIMYENGDGETYGLNQILVTDNDNAIFDSEYLREEILYVDGIEIEVHWYEDGFSFSYCEFEDCVFQITADSLTKEEIEKIYSGWVEQE</sequence>
<evidence type="ECO:0000259" key="2">
    <source>
        <dbReference type="Pfam" id="PF14285"/>
    </source>
</evidence>
<feature type="transmembrane region" description="Helical" evidence="1">
    <location>
        <begin position="67"/>
        <end position="85"/>
    </location>
</feature>
<keyword evidence="1" id="KW-0812">Transmembrane</keyword>
<protein>
    <submittedName>
        <fullName evidence="3">DUF4367 domain-containing protein</fullName>
    </submittedName>
</protein>
<feature type="domain" description="DUF4367" evidence="2">
    <location>
        <begin position="121"/>
        <end position="221"/>
    </location>
</feature>
<dbReference type="AlphaFoldDB" id="A0A9D2KK44"/>
<keyword evidence="1" id="KW-1133">Transmembrane helix</keyword>
<reference evidence="3" key="2">
    <citation type="submission" date="2021-04" db="EMBL/GenBank/DDBJ databases">
        <authorList>
            <person name="Gilroy R."/>
        </authorList>
    </citation>
    <scope>NUCLEOTIDE SEQUENCE</scope>
    <source>
        <strain evidence="3">ChiSjej2B20-11307</strain>
    </source>
</reference>
<keyword evidence="1" id="KW-0472">Membrane</keyword>
<dbReference type="Pfam" id="PF14285">
    <property type="entry name" value="DUF4367"/>
    <property type="match status" value="1"/>
</dbReference>
<proteinExistence type="predicted"/>
<gene>
    <name evidence="3" type="ORF">H9798_02705</name>
</gene>
<evidence type="ECO:0000313" key="3">
    <source>
        <dbReference type="EMBL" id="HJA06048.1"/>
    </source>
</evidence>
<dbReference type="Proteomes" id="UP000824223">
    <property type="component" value="Unassembled WGS sequence"/>
</dbReference>
<comment type="caution">
    <text evidence="3">The sequence shown here is derived from an EMBL/GenBank/DDBJ whole genome shotgun (WGS) entry which is preliminary data.</text>
</comment>
<accession>A0A9D2KK44</accession>
<organism evidence="3 4">
    <name type="scientific">Candidatus Mediterraneibacter pullicola</name>
    <dbReference type="NCBI Taxonomy" id="2838682"/>
    <lineage>
        <taxon>Bacteria</taxon>
        <taxon>Bacillati</taxon>
        <taxon>Bacillota</taxon>
        <taxon>Clostridia</taxon>
        <taxon>Lachnospirales</taxon>
        <taxon>Lachnospiraceae</taxon>
        <taxon>Mediterraneibacter</taxon>
    </lineage>
</organism>
<reference evidence="3" key="1">
    <citation type="journal article" date="2021" name="PeerJ">
        <title>Extensive microbial diversity within the chicken gut microbiome revealed by metagenomics and culture.</title>
        <authorList>
            <person name="Gilroy R."/>
            <person name="Ravi A."/>
            <person name="Getino M."/>
            <person name="Pursley I."/>
            <person name="Horton D.L."/>
            <person name="Alikhan N.F."/>
            <person name="Baker D."/>
            <person name="Gharbi K."/>
            <person name="Hall N."/>
            <person name="Watson M."/>
            <person name="Adriaenssens E.M."/>
            <person name="Foster-Nyarko E."/>
            <person name="Jarju S."/>
            <person name="Secka A."/>
            <person name="Antonio M."/>
            <person name="Oren A."/>
            <person name="Chaudhuri R.R."/>
            <person name="La Ragione R."/>
            <person name="Hildebrand F."/>
            <person name="Pallen M.J."/>
        </authorList>
    </citation>
    <scope>NUCLEOTIDE SEQUENCE</scope>
    <source>
        <strain evidence="3">ChiSjej2B20-11307</strain>
    </source>
</reference>
<evidence type="ECO:0000256" key="1">
    <source>
        <dbReference type="SAM" id="Phobius"/>
    </source>
</evidence>